<keyword evidence="3" id="KW-0813">Transport</keyword>
<dbReference type="InterPro" id="IPR006260">
    <property type="entry name" value="TonB/TolA_C"/>
</dbReference>
<keyword evidence="4" id="KW-1003">Cell membrane</keyword>
<dbReference type="GO" id="GO:0055085">
    <property type="term" value="P:transmembrane transport"/>
    <property type="evidence" value="ECO:0007669"/>
    <property type="project" value="InterPro"/>
</dbReference>
<dbReference type="GO" id="GO:0031992">
    <property type="term" value="F:energy transducer activity"/>
    <property type="evidence" value="ECO:0007669"/>
    <property type="project" value="TreeGrafter"/>
</dbReference>
<dbReference type="GO" id="GO:0015031">
    <property type="term" value="P:protein transport"/>
    <property type="evidence" value="ECO:0007669"/>
    <property type="project" value="UniProtKB-KW"/>
</dbReference>
<feature type="signal peptide" evidence="10">
    <location>
        <begin position="1"/>
        <end position="23"/>
    </location>
</feature>
<evidence type="ECO:0000256" key="8">
    <source>
        <dbReference type="ARBA" id="ARBA00022989"/>
    </source>
</evidence>
<keyword evidence="9" id="KW-0472">Membrane</keyword>
<dbReference type="OrthoDB" id="1488726at2"/>
<dbReference type="EMBL" id="FRAS01000001">
    <property type="protein sequence ID" value="SHK11173.1"/>
    <property type="molecule type" value="Genomic_DNA"/>
</dbReference>
<evidence type="ECO:0000256" key="4">
    <source>
        <dbReference type="ARBA" id="ARBA00022475"/>
    </source>
</evidence>
<dbReference type="STRING" id="1121959.SAMN02746009_00335"/>
<dbReference type="InterPro" id="IPR037682">
    <property type="entry name" value="TonB_C"/>
</dbReference>
<dbReference type="PANTHER" id="PTHR33446:SF2">
    <property type="entry name" value="PROTEIN TONB"/>
    <property type="match status" value="1"/>
</dbReference>
<dbReference type="NCBIfam" id="TIGR01352">
    <property type="entry name" value="tonB_Cterm"/>
    <property type="match status" value="1"/>
</dbReference>
<evidence type="ECO:0000256" key="5">
    <source>
        <dbReference type="ARBA" id="ARBA00022519"/>
    </source>
</evidence>
<evidence type="ECO:0000313" key="12">
    <source>
        <dbReference type="EMBL" id="SHK11173.1"/>
    </source>
</evidence>
<evidence type="ECO:0000256" key="7">
    <source>
        <dbReference type="ARBA" id="ARBA00022927"/>
    </source>
</evidence>
<evidence type="ECO:0000256" key="3">
    <source>
        <dbReference type="ARBA" id="ARBA00022448"/>
    </source>
</evidence>
<feature type="domain" description="TonB C-terminal" evidence="11">
    <location>
        <begin position="255"/>
        <end position="352"/>
    </location>
</feature>
<dbReference type="RefSeq" id="WP_073280948.1">
    <property type="nucleotide sequence ID" value="NZ_FRAS01000001.1"/>
</dbReference>
<comment type="similarity">
    <text evidence="2">Belongs to the TonB family.</text>
</comment>
<dbReference type="Pfam" id="PF03544">
    <property type="entry name" value="TonB_C"/>
    <property type="match status" value="1"/>
</dbReference>
<dbReference type="GO" id="GO:0098797">
    <property type="term" value="C:plasma membrane protein complex"/>
    <property type="evidence" value="ECO:0007669"/>
    <property type="project" value="TreeGrafter"/>
</dbReference>
<reference evidence="13" key="1">
    <citation type="submission" date="2016-11" db="EMBL/GenBank/DDBJ databases">
        <authorList>
            <person name="Varghese N."/>
            <person name="Submissions S."/>
        </authorList>
    </citation>
    <scope>NUCLEOTIDE SEQUENCE [LARGE SCALE GENOMIC DNA]</scope>
    <source>
        <strain evidence="13">DSM 18569</strain>
    </source>
</reference>
<evidence type="ECO:0000256" key="2">
    <source>
        <dbReference type="ARBA" id="ARBA00006555"/>
    </source>
</evidence>
<proteinExistence type="inferred from homology"/>
<keyword evidence="8" id="KW-1133">Transmembrane helix</keyword>
<sequence length="502" mass="54073">MRIPRLPSFLLGLALLAALPACQPDKPASTGQHAPALADSLDLDSLSDPVGTLDTTPVRRDWHRLARPTRRNAPLIVYRSVRRAPAGLQDTAPPPGEATLFDLARKASEYFQIDPTQAAEVRGRDGTIVRISAGTLVDARQKAATGPVWVELKECLTPAEMLLTNLSTTTTDGQPLQTAGMVFLKATAAGRPLQVAAGRTLRLELPATNGRPLPDMRLYYGQAASGPVRWEQAPELAAPASESTETIYTEARPMPAYGSGPADINRLIRYPQEALASRTQGVVFASFVVDEGGKVLNPKILYGLGHGCDEEVLRVLRQTSGRWTPGQRNGEFVKVKMMLPIRFSFNEGQLTAPDSTPAAAQEAPVMAAASLPTGATEEEPAAPEPTDRYVFHCSQLGWFNADRPLSGATGSHQATAPETDGATFVRLVLRGATPSILAGQPTESGYAFENVPAGRRAILIGLRYQGGTPYLAWQETTTGQQPTPLEFQETTLEELERRLARL</sequence>
<evidence type="ECO:0000313" key="13">
    <source>
        <dbReference type="Proteomes" id="UP000183947"/>
    </source>
</evidence>
<gene>
    <name evidence="12" type="ORF">SAMN02746009_00335</name>
</gene>
<keyword evidence="7" id="KW-0653">Protein transport</keyword>
<dbReference type="PROSITE" id="PS52015">
    <property type="entry name" value="TONB_CTD"/>
    <property type="match status" value="1"/>
</dbReference>
<evidence type="ECO:0000256" key="1">
    <source>
        <dbReference type="ARBA" id="ARBA00004383"/>
    </source>
</evidence>
<comment type="subcellular location">
    <subcellularLocation>
        <location evidence="1">Cell inner membrane</location>
        <topology evidence="1">Single-pass membrane protein</topology>
        <orientation evidence="1">Periplasmic side</orientation>
    </subcellularLocation>
</comment>
<protein>
    <submittedName>
        <fullName evidence="12">TonB family C-terminal domain-containing protein</fullName>
    </submittedName>
</protein>
<keyword evidence="10" id="KW-0732">Signal</keyword>
<dbReference type="AlphaFoldDB" id="A0A1M6PT92"/>
<dbReference type="PANTHER" id="PTHR33446">
    <property type="entry name" value="PROTEIN TONB-RELATED"/>
    <property type="match status" value="1"/>
</dbReference>
<keyword evidence="13" id="KW-1185">Reference proteome</keyword>
<evidence type="ECO:0000256" key="6">
    <source>
        <dbReference type="ARBA" id="ARBA00022692"/>
    </source>
</evidence>
<dbReference type="Gene3D" id="3.30.1150.10">
    <property type="match status" value="1"/>
</dbReference>
<dbReference type="Proteomes" id="UP000183947">
    <property type="component" value="Unassembled WGS sequence"/>
</dbReference>
<dbReference type="InterPro" id="IPR051045">
    <property type="entry name" value="TonB-dependent_transducer"/>
</dbReference>
<evidence type="ECO:0000256" key="10">
    <source>
        <dbReference type="SAM" id="SignalP"/>
    </source>
</evidence>
<evidence type="ECO:0000259" key="11">
    <source>
        <dbReference type="PROSITE" id="PS52015"/>
    </source>
</evidence>
<accession>A0A1M6PT92</accession>
<keyword evidence="6" id="KW-0812">Transmembrane</keyword>
<keyword evidence="5" id="KW-0997">Cell inner membrane</keyword>
<name>A0A1M6PT92_9BACT</name>
<evidence type="ECO:0000256" key="9">
    <source>
        <dbReference type="ARBA" id="ARBA00023136"/>
    </source>
</evidence>
<organism evidence="12 13">
    <name type="scientific">Hymenobacter psychrotolerans DSM 18569</name>
    <dbReference type="NCBI Taxonomy" id="1121959"/>
    <lineage>
        <taxon>Bacteria</taxon>
        <taxon>Pseudomonadati</taxon>
        <taxon>Bacteroidota</taxon>
        <taxon>Cytophagia</taxon>
        <taxon>Cytophagales</taxon>
        <taxon>Hymenobacteraceae</taxon>
        <taxon>Hymenobacter</taxon>
    </lineage>
</organism>
<feature type="chain" id="PRO_5012319415" evidence="10">
    <location>
        <begin position="24"/>
        <end position="502"/>
    </location>
</feature>
<dbReference type="SUPFAM" id="SSF74653">
    <property type="entry name" value="TolA/TonB C-terminal domain"/>
    <property type="match status" value="1"/>
</dbReference>